<proteinExistence type="predicted"/>
<accession>A0A0C2N972</accession>
<keyword evidence="2" id="KW-1185">Reference proteome</keyword>
<organism evidence="1 2">
    <name type="scientific">Thelohanellus kitauei</name>
    <name type="common">Myxosporean</name>
    <dbReference type="NCBI Taxonomy" id="669202"/>
    <lineage>
        <taxon>Eukaryota</taxon>
        <taxon>Metazoa</taxon>
        <taxon>Cnidaria</taxon>
        <taxon>Myxozoa</taxon>
        <taxon>Myxosporea</taxon>
        <taxon>Bivalvulida</taxon>
        <taxon>Platysporina</taxon>
        <taxon>Myxobolidae</taxon>
        <taxon>Thelohanellus</taxon>
    </lineage>
</organism>
<comment type="caution">
    <text evidence="1">The sequence shown here is derived from an EMBL/GenBank/DDBJ whole genome shotgun (WGS) entry which is preliminary data.</text>
</comment>
<sequence length="99" mass="11335">MNAAEVINIKNVSLILGNDKATKDHRSSTKIIYDHLKNSETVFASSLSVFKEPNDEIMRFLSLLLMSYSIEHKWDKISAEYDLGLLMDQLINDVYVFGH</sequence>
<name>A0A0C2N972_THEKT</name>
<evidence type="ECO:0000313" key="2">
    <source>
        <dbReference type="Proteomes" id="UP000031668"/>
    </source>
</evidence>
<reference evidence="1 2" key="1">
    <citation type="journal article" date="2014" name="Genome Biol. Evol.">
        <title>The genome of the myxosporean Thelohanellus kitauei shows adaptations to nutrient acquisition within its fish host.</title>
        <authorList>
            <person name="Yang Y."/>
            <person name="Xiong J."/>
            <person name="Zhou Z."/>
            <person name="Huo F."/>
            <person name="Miao W."/>
            <person name="Ran C."/>
            <person name="Liu Y."/>
            <person name="Zhang J."/>
            <person name="Feng J."/>
            <person name="Wang M."/>
            <person name="Wang M."/>
            <person name="Wang L."/>
            <person name="Yao B."/>
        </authorList>
    </citation>
    <scope>NUCLEOTIDE SEQUENCE [LARGE SCALE GENOMIC DNA]</scope>
    <source>
        <strain evidence="1">Wuqing</strain>
    </source>
</reference>
<protein>
    <submittedName>
        <fullName evidence="1">Uncharacterized protein</fullName>
    </submittedName>
</protein>
<dbReference type="AlphaFoldDB" id="A0A0C2N972"/>
<evidence type="ECO:0000313" key="1">
    <source>
        <dbReference type="EMBL" id="KII70472.1"/>
    </source>
</evidence>
<dbReference type="Proteomes" id="UP000031668">
    <property type="component" value="Unassembled WGS sequence"/>
</dbReference>
<gene>
    <name evidence="1" type="ORF">RF11_08323</name>
</gene>
<dbReference type="EMBL" id="JWZT01002056">
    <property type="protein sequence ID" value="KII70472.1"/>
    <property type="molecule type" value="Genomic_DNA"/>
</dbReference>